<protein>
    <submittedName>
        <fullName evidence="1">Uncharacterized protein</fullName>
    </submittedName>
</protein>
<comment type="caution">
    <text evidence="1">The sequence shown here is derived from an EMBL/GenBank/DDBJ whole genome shotgun (WGS) entry which is preliminary data.</text>
</comment>
<dbReference type="Proteomes" id="UP000634134">
    <property type="component" value="Unassembled WGS sequence"/>
</dbReference>
<name>A0ABR9WE07_9BACT</name>
<gene>
    <name evidence="1" type="ORF">IEE83_17685</name>
</gene>
<evidence type="ECO:0000313" key="2">
    <source>
        <dbReference type="Proteomes" id="UP000634134"/>
    </source>
</evidence>
<dbReference type="RefSeq" id="WP_194121834.1">
    <property type="nucleotide sequence ID" value="NZ_JACYGY010000001.1"/>
</dbReference>
<proteinExistence type="predicted"/>
<accession>A0ABR9WE07</accession>
<evidence type="ECO:0000313" key="1">
    <source>
        <dbReference type="EMBL" id="MBE9463718.1"/>
    </source>
</evidence>
<keyword evidence="2" id="KW-1185">Reference proteome</keyword>
<dbReference type="EMBL" id="JACYGY010000001">
    <property type="protein sequence ID" value="MBE9463718.1"/>
    <property type="molecule type" value="Genomic_DNA"/>
</dbReference>
<reference evidence="2" key="1">
    <citation type="submission" date="2023-07" db="EMBL/GenBank/DDBJ databases">
        <title>Dyadobacter sp. nov 'subterranea' isolated from contaminted grondwater.</title>
        <authorList>
            <person name="Szabo I."/>
            <person name="Al-Omari J."/>
            <person name="Szerdahelyi S.G."/>
            <person name="Rado J."/>
        </authorList>
    </citation>
    <scope>NUCLEOTIDE SEQUENCE [LARGE SCALE GENOMIC DNA]</scope>
    <source>
        <strain evidence="2">UP-52</strain>
    </source>
</reference>
<sequence length="70" mass="8240">MKIDSLVLATGWIFVTFEQSIENNFRMNKHGDIIIIEDDEDDQFLMKKAFESWDYVNESKYFSNGAIVIE</sequence>
<organism evidence="1 2">
    <name type="scientific">Dyadobacter subterraneus</name>
    <dbReference type="NCBI Taxonomy" id="2773304"/>
    <lineage>
        <taxon>Bacteria</taxon>
        <taxon>Pseudomonadati</taxon>
        <taxon>Bacteroidota</taxon>
        <taxon>Cytophagia</taxon>
        <taxon>Cytophagales</taxon>
        <taxon>Spirosomataceae</taxon>
        <taxon>Dyadobacter</taxon>
    </lineage>
</organism>